<dbReference type="EMBL" id="CAJGYO010000006">
    <property type="protein sequence ID" value="CAD6235065.1"/>
    <property type="molecule type" value="Genomic_DNA"/>
</dbReference>
<feature type="domain" description="DUF7086" evidence="1">
    <location>
        <begin position="16"/>
        <end position="125"/>
    </location>
</feature>
<organism evidence="2 3">
    <name type="scientific">Miscanthus lutarioriparius</name>
    <dbReference type="NCBI Taxonomy" id="422564"/>
    <lineage>
        <taxon>Eukaryota</taxon>
        <taxon>Viridiplantae</taxon>
        <taxon>Streptophyta</taxon>
        <taxon>Embryophyta</taxon>
        <taxon>Tracheophyta</taxon>
        <taxon>Spermatophyta</taxon>
        <taxon>Magnoliopsida</taxon>
        <taxon>Liliopsida</taxon>
        <taxon>Poales</taxon>
        <taxon>Poaceae</taxon>
        <taxon>PACMAD clade</taxon>
        <taxon>Panicoideae</taxon>
        <taxon>Andropogonodae</taxon>
        <taxon>Andropogoneae</taxon>
        <taxon>Saccharinae</taxon>
        <taxon>Miscanthus</taxon>
    </lineage>
</organism>
<evidence type="ECO:0000313" key="3">
    <source>
        <dbReference type="Proteomes" id="UP000604825"/>
    </source>
</evidence>
<name>A0A811P5C9_9POAL</name>
<dbReference type="InterPro" id="IPR055513">
    <property type="entry name" value="DUF7086"/>
</dbReference>
<evidence type="ECO:0000259" key="1">
    <source>
        <dbReference type="Pfam" id="PF23324"/>
    </source>
</evidence>
<evidence type="ECO:0000313" key="2">
    <source>
        <dbReference type="EMBL" id="CAD6235065.1"/>
    </source>
</evidence>
<dbReference type="PANTHER" id="PTHR34272:SF1">
    <property type="entry name" value="EXPRESSED PROTEIN"/>
    <property type="match status" value="1"/>
</dbReference>
<keyword evidence="3" id="KW-1185">Reference proteome</keyword>
<reference evidence="2" key="1">
    <citation type="submission" date="2020-10" db="EMBL/GenBank/DDBJ databases">
        <authorList>
            <person name="Han B."/>
            <person name="Lu T."/>
            <person name="Zhao Q."/>
            <person name="Huang X."/>
            <person name="Zhao Y."/>
        </authorList>
    </citation>
    <scope>NUCLEOTIDE SEQUENCE</scope>
</reference>
<proteinExistence type="predicted"/>
<dbReference type="PANTHER" id="PTHR34272">
    <property type="entry name" value="EXPRESSED PROTEIN"/>
    <property type="match status" value="1"/>
</dbReference>
<dbReference type="Pfam" id="PF23324">
    <property type="entry name" value="DUF7086"/>
    <property type="match status" value="1"/>
</dbReference>
<dbReference type="OrthoDB" id="1900495at2759"/>
<accession>A0A811P5C9</accession>
<gene>
    <name evidence="2" type="ORF">NCGR_LOCUS23423</name>
</gene>
<dbReference type="AlphaFoldDB" id="A0A811P5C9"/>
<sequence>MFPWATKTGGAHPTFTELFERGVSSIEGKVRCKHCDASKTISYEITAKFEELFGFIVRNVDAMNDRVPSEWMYPALPDCDKCGQKNNLCLVIAPEHEWRINWMFLLLRQTLRLYMLGQLKNFYAVPGCTAPAPRIKRTSRERMTRLLLMNLRRHLWLE</sequence>
<protein>
    <recommendedName>
        <fullName evidence="1">DUF7086 domain-containing protein</fullName>
    </recommendedName>
</protein>
<comment type="caution">
    <text evidence="2">The sequence shown here is derived from an EMBL/GenBank/DDBJ whole genome shotgun (WGS) entry which is preliminary data.</text>
</comment>
<dbReference type="Proteomes" id="UP000604825">
    <property type="component" value="Unassembled WGS sequence"/>
</dbReference>